<dbReference type="Gene3D" id="3.40.50.720">
    <property type="entry name" value="NAD(P)-binding Rossmann-like Domain"/>
    <property type="match status" value="1"/>
</dbReference>
<evidence type="ECO:0000313" key="6">
    <source>
        <dbReference type="EMBL" id="NEV62831.1"/>
    </source>
</evidence>
<keyword evidence="4" id="KW-0597">Phosphoprotein</keyword>
<evidence type="ECO:0000256" key="2">
    <source>
        <dbReference type="ARBA" id="ARBA00006484"/>
    </source>
</evidence>
<dbReference type="PROSITE" id="PS00012">
    <property type="entry name" value="PHOSPHOPANTETHEINE"/>
    <property type="match status" value="1"/>
</dbReference>
<dbReference type="InterPro" id="IPR029058">
    <property type="entry name" value="AB_hydrolase_fold"/>
</dbReference>
<protein>
    <submittedName>
        <fullName evidence="6">SDR family NAD(P)-dependent oxidoreductase</fullName>
    </submittedName>
</protein>
<dbReference type="InterPro" id="IPR057326">
    <property type="entry name" value="KR_dom"/>
</dbReference>
<dbReference type="Gene3D" id="3.30.300.30">
    <property type="match status" value="2"/>
</dbReference>
<dbReference type="InterPro" id="IPR036291">
    <property type="entry name" value="NAD(P)-bd_dom_sf"/>
</dbReference>
<dbReference type="Gene3D" id="1.10.1200.10">
    <property type="entry name" value="ACP-like"/>
    <property type="match status" value="1"/>
</dbReference>
<dbReference type="Pfam" id="PF00975">
    <property type="entry name" value="Thioesterase"/>
    <property type="match status" value="1"/>
</dbReference>
<dbReference type="RefSeq" id="WP_164453298.1">
    <property type="nucleotide sequence ID" value="NZ_JAAIJQ010000036.1"/>
</dbReference>
<dbReference type="SUPFAM" id="SSF51735">
    <property type="entry name" value="NAD(P)-binding Rossmann-fold domains"/>
    <property type="match status" value="2"/>
</dbReference>
<evidence type="ECO:0000256" key="4">
    <source>
        <dbReference type="ARBA" id="ARBA00022553"/>
    </source>
</evidence>
<dbReference type="InterPro" id="IPR000873">
    <property type="entry name" value="AMP-dep_synth/lig_dom"/>
</dbReference>
<dbReference type="InterPro" id="IPR009081">
    <property type="entry name" value="PP-bd_ACP"/>
</dbReference>
<dbReference type="CDD" id="cd08953">
    <property type="entry name" value="KR_2_SDR_x"/>
    <property type="match status" value="1"/>
</dbReference>
<dbReference type="Pfam" id="PF08659">
    <property type="entry name" value="KR"/>
    <property type="match status" value="1"/>
</dbReference>
<gene>
    <name evidence="6" type="ORF">G3446_13180</name>
</gene>
<feature type="domain" description="Carrier" evidence="5">
    <location>
        <begin position="1319"/>
        <end position="1394"/>
    </location>
</feature>
<dbReference type="Gene3D" id="3.40.50.1820">
    <property type="entry name" value="alpha/beta hydrolase"/>
    <property type="match status" value="1"/>
</dbReference>
<dbReference type="InterPro" id="IPR006162">
    <property type="entry name" value="Ppantetheine_attach_site"/>
</dbReference>
<dbReference type="GO" id="GO:0072330">
    <property type="term" value="P:monocarboxylic acid biosynthetic process"/>
    <property type="evidence" value="ECO:0007669"/>
    <property type="project" value="UniProtKB-ARBA"/>
</dbReference>
<dbReference type="GO" id="GO:0031177">
    <property type="term" value="F:phosphopantetheine binding"/>
    <property type="evidence" value="ECO:0007669"/>
    <property type="project" value="InterPro"/>
</dbReference>
<dbReference type="Pfam" id="PF00550">
    <property type="entry name" value="PP-binding"/>
    <property type="match status" value="1"/>
</dbReference>
<dbReference type="SMART" id="SM00823">
    <property type="entry name" value="PKS_PP"/>
    <property type="match status" value="1"/>
</dbReference>
<dbReference type="SUPFAM" id="SSF47336">
    <property type="entry name" value="ACP-like"/>
    <property type="match status" value="1"/>
</dbReference>
<reference evidence="6 7" key="1">
    <citation type="submission" date="2020-02" db="EMBL/GenBank/DDBJ databases">
        <title>Genome sequences of Thiorhodococcus mannitoliphagus and Thiorhodococcus minor, purple sulfur photosynthetic bacteria in the gammaproteobacterial family, Chromatiaceae.</title>
        <authorList>
            <person name="Aviles F.A."/>
            <person name="Meyer T.E."/>
            <person name="Kyndt J.A."/>
        </authorList>
    </citation>
    <scope>NUCLEOTIDE SEQUENCE [LARGE SCALE GENOMIC DNA]</scope>
    <source>
        <strain evidence="6 7">DSM 11518</strain>
    </source>
</reference>
<evidence type="ECO:0000256" key="1">
    <source>
        <dbReference type="ARBA" id="ARBA00006432"/>
    </source>
</evidence>
<dbReference type="InterPro" id="IPR036736">
    <property type="entry name" value="ACP-like_sf"/>
</dbReference>
<dbReference type="PROSITE" id="PS50075">
    <property type="entry name" value="CARRIER"/>
    <property type="match status" value="1"/>
</dbReference>
<evidence type="ECO:0000256" key="3">
    <source>
        <dbReference type="ARBA" id="ARBA00022450"/>
    </source>
</evidence>
<dbReference type="InterPro" id="IPR042099">
    <property type="entry name" value="ANL_N_sf"/>
</dbReference>
<dbReference type="GO" id="GO:0044550">
    <property type="term" value="P:secondary metabolite biosynthetic process"/>
    <property type="evidence" value="ECO:0007669"/>
    <property type="project" value="UniProtKB-ARBA"/>
</dbReference>
<organism evidence="6 7">
    <name type="scientific">Thiorhodococcus minor</name>
    <dbReference type="NCBI Taxonomy" id="57489"/>
    <lineage>
        <taxon>Bacteria</taxon>
        <taxon>Pseudomonadati</taxon>
        <taxon>Pseudomonadota</taxon>
        <taxon>Gammaproteobacteria</taxon>
        <taxon>Chromatiales</taxon>
        <taxon>Chromatiaceae</taxon>
        <taxon>Thiorhodococcus</taxon>
    </lineage>
</organism>
<dbReference type="PANTHER" id="PTHR22754">
    <property type="entry name" value="DISCO-INTERACTING PROTEIN 2 DIP2 -RELATED"/>
    <property type="match status" value="1"/>
</dbReference>
<dbReference type="InterPro" id="IPR001031">
    <property type="entry name" value="Thioesterase"/>
</dbReference>
<keyword evidence="7" id="KW-1185">Reference proteome</keyword>
<evidence type="ECO:0000259" key="5">
    <source>
        <dbReference type="PROSITE" id="PS50075"/>
    </source>
</evidence>
<dbReference type="SMART" id="SM00822">
    <property type="entry name" value="PKS_KR"/>
    <property type="match status" value="1"/>
</dbReference>
<comment type="similarity">
    <text evidence="2">Belongs to the short-chain dehydrogenases/reductases (SDR) family.</text>
</comment>
<dbReference type="Gene3D" id="3.40.50.12780">
    <property type="entry name" value="N-terminal domain of ligase-like"/>
    <property type="match status" value="1"/>
</dbReference>
<dbReference type="EMBL" id="JAAIJQ010000036">
    <property type="protein sequence ID" value="NEV62831.1"/>
    <property type="molecule type" value="Genomic_DNA"/>
</dbReference>
<sequence>MMIAICEPAQGRGSCSAGMETRAAVLRHPGVQDCALLTKSDSAGQVRRMLFYVPRGLVSRSDLRRLVESAGPEAPAALVPLHKLPLTPDGLVDEEVLAAIPVLDDAFCQRSERLLRAELGTEELCVRRIQQAASSPAPYHLSDLLADGGATDPPGMASESADLEPSCDAGLESAVPAVLHGPVLPPDGAASAPRLPDLLERAVRRVPNRRIRFVSAQGRLTEWSYAGLWERARRIRAALADQGVAPGAFVLFQLRAIQDLLAAFWGCQLGGMVPIVLEAPERFDPSGETLDRLKGLVGRLKAPVILADAGLAEGFETLQAEGRLAASRVIPFAGLVSAPTPQPRPAHRAHPDDIALVNLSSGSTGIPKGIMLSHRNLLARARGANALCQFAEEDVILNWLPLDHIGSLSDWHIRCVMLGCELIYVDKEHVLRDPANWLALMDRYRVTHSWAPSFAFALVAKRLTELPALEWDLSCVKGLLTAGEAVSDRSVEALLEVATTYGLRWSAIWAAYGMAELGSGVTYAVPSAQRPLGFLRLRPPASGERARPVADEDPSGVSFADLGPPIPGVSLRVVGTRGEALPPGYVGRLQVAGAVVFQGYLGNAEATAEVLLPGGWLDTGDLGLLWQGRLVLTGREKDTIIVNGANYFCHEIEATLGAVEGVQQAQVAACGARRPGDSEERLAVFFVPEDATPKDREAEAALMRAISARVADRFGISPGYLLPVERQQIPRTSIGKIQRSQLRLRLESGALDDAIKRADLALGNGRTLPSWLYRACWLQCRAVSASPYPLPGATLILTDSAGFGRSLGRDLRQGHRQCIEVLGGEVTERLDVDRYRVDLSSSAGLRSLFRDLAADGIAVSEVIHLMDYGAQAPSALDAAGEAQGYPGIAALLHCLRALEETAAGGSLKRLFLVADGCHCVRAEDRGRPEKAMLAGMVRSLVAEYPGIAARHIDLSGADRRQDLSDLAQELESLSREPLVAYRDGLRHVLRLDHLDLRESGGRGAALKRDGLYLVTGGLGGLGMALCRWLGRRLGARLLILGRSSPTSAEVGRQEALRSLVDEGISCRYVATDICEREALQRAVEQAEAAWGREIDGIFHLAGQARARPIRSETLDDFTAAGRAKVEGTRALGALLGHRPNAFMLAFSSATAVLGGTGTAAYSAANAYLEAECRRLQRAGHRAYFLAWSRWEGMGMSADQAMAQAAASNGFGAIGASDGLHTLGAFLGSGLPEAMVGLDATRPAIQHLTTAATYQREHLAGYVKAGALEARAPRSYLLRDAFGTPLTCALERVRVLPERGAPVGGWEADGAASAPSLGGEPRTSTEVRLCAIWRRLLDAREVGRDDSFFDLGGNSLLAAQLAGAVESELGLRLPVSAVFQAPTLGALAEILDGDTGLDARWSVVPIKQTGTRTPIFVVQSSSWDLVRYLDADQPVYGLNYGVGAKSRGAMLDLPPTLEALAAHYVSELSSVQASGPYFLIGHSAAGLVAYEMARQLAARGDTLGLVGLVDTYFPRNCQNASQGAVRGELARVLKIPPQRLAIRSRRWARQRLRTWTARSLLKECERPLSIRARHLYDGYVPRPYVGRIAYWKCRGDAWDGEQVAHEEAWKSLAGGGLALHELHCGHQEIMKHPHVQCLADQITSYTF</sequence>
<name>A0A6M0K0G8_9GAMM</name>
<keyword evidence="3" id="KW-0596">Phosphopantetheine</keyword>
<dbReference type="FunFam" id="1.10.1200.10:FF:000016">
    <property type="entry name" value="Non-ribosomal peptide synthase"/>
    <property type="match status" value="1"/>
</dbReference>
<dbReference type="SUPFAM" id="SSF56801">
    <property type="entry name" value="Acetyl-CoA synthetase-like"/>
    <property type="match status" value="1"/>
</dbReference>
<comment type="caution">
    <text evidence="6">The sequence shown here is derived from an EMBL/GenBank/DDBJ whole genome shotgun (WGS) entry which is preliminary data.</text>
</comment>
<dbReference type="InterPro" id="IPR020845">
    <property type="entry name" value="AMP-binding_CS"/>
</dbReference>
<accession>A0A6M0K0G8</accession>
<comment type="similarity">
    <text evidence="1">Belongs to the ATP-dependent AMP-binding enzyme family.</text>
</comment>
<dbReference type="PANTHER" id="PTHR22754:SF32">
    <property type="entry name" value="DISCO-INTERACTING PROTEIN 2"/>
    <property type="match status" value="1"/>
</dbReference>
<evidence type="ECO:0000313" key="7">
    <source>
        <dbReference type="Proteomes" id="UP000483379"/>
    </source>
</evidence>
<dbReference type="Proteomes" id="UP000483379">
    <property type="component" value="Unassembled WGS sequence"/>
</dbReference>
<dbReference type="InterPro" id="IPR045851">
    <property type="entry name" value="AMP-bd_C_sf"/>
</dbReference>
<dbReference type="SUPFAM" id="SSF53474">
    <property type="entry name" value="alpha/beta-Hydrolases"/>
    <property type="match status" value="1"/>
</dbReference>
<dbReference type="InterPro" id="IPR013968">
    <property type="entry name" value="PKS_KR"/>
</dbReference>
<dbReference type="InterPro" id="IPR020806">
    <property type="entry name" value="PKS_PP-bd"/>
</dbReference>
<dbReference type="PROSITE" id="PS00455">
    <property type="entry name" value="AMP_BINDING"/>
    <property type="match status" value="1"/>
</dbReference>
<dbReference type="Pfam" id="PF00501">
    <property type="entry name" value="AMP-binding"/>
    <property type="match status" value="1"/>
</dbReference>
<proteinExistence type="inferred from homology"/>